<dbReference type="AlphaFoldDB" id="A0A835ZKD6"/>
<gene>
    <name evidence="7" type="ORF">JKP88DRAFT_298213</name>
</gene>
<dbReference type="GO" id="GO:0005524">
    <property type="term" value="F:ATP binding"/>
    <property type="evidence" value="ECO:0007669"/>
    <property type="project" value="UniProtKB-KW"/>
</dbReference>
<keyword evidence="4" id="KW-0547">Nucleotide-binding</keyword>
<evidence type="ECO:0000256" key="1">
    <source>
        <dbReference type="ARBA" id="ARBA00004496"/>
    </source>
</evidence>
<comment type="subcellular location">
    <subcellularLocation>
        <location evidence="1">Cytoplasm</location>
    </subcellularLocation>
</comment>
<comment type="caution">
    <text evidence="7">The sequence shown here is derived from an EMBL/GenBank/DDBJ whole genome shotgun (WGS) entry which is preliminary data.</text>
</comment>
<dbReference type="Proteomes" id="UP000664859">
    <property type="component" value="Unassembled WGS sequence"/>
</dbReference>
<evidence type="ECO:0000256" key="6">
    <source>
        <dbReference type="SAM" id="MobiDB-lite"/>
    </source>
</evidence>
<feature type="compositionally biased region" description="Gly residues" evidence="6">
    <location>
        <begin position="622"/>
        <end position="651"/>
    </location>
</feature>
<keyword evidence="2" id="KW-0963">Cytoplasm</keyword>
<dbReference type="Gene3D" id="3.30.470.20">
    <property type="entry name" value="ATP-grasp fold, B domain"/>
    <property type="match status" value="1"/>
</dbReference>
<dbReference type="GO" id="GO:0070736">
    <property type="term" value="F:protein-glycine ligase activity, initiating"/>
    <property type="evidence" value="ECO:0007669"/>
    <property type="project" value="TreeGrafter"/>
</dbReference>
<evidence type="ECO:0000256" key="5">
    <source>
        <dbReference type="ARBA" id="ARBA00022840"/>
    </source>
</evidence>
<keyword evidence="8" id="KW-1185">Reference proteome</keyword>
<evidence type="ECO:0000256" key="2">
    <source>
        <dbReference type="ARBA" id="ARBA00022490"/>
    </source>
</evidence>
<evidence type="ECO:0000256" key="3">
    <source>
        <dbReference type="ARBA" id="ARBA00022598"/>
    </source>
</evidence>
<dbReference type="SUPFAM" id="SSF56059">
    <property type="entry name" value="Glutathione synthetase ATP-binding domain-like"/>
    <property type="match status" value="1"/>
</dbReference>
<dbReference type="PROSITE" id="PS51221">
    <property type="entry name" value="TTL"/>
    <property type="match status" value="1"/>
</dbReference>
<feature type="compositionally biased region" description="Polar residues" evidence="6">
    <location>
        <begin position="377"/>
        <end position="386"/>
    </location>
</feature>
<dbReference type="PANTHER" id="PTHR45870:SF2">
    <property type="entry name" value="TUBULIN MONOGLYCYLASE TTLL3"/>
    <property type="match status" value="1"/>
</dbReference>
<evidence type="ECO:0000313" key="7">
    <source>
        <dbReference type="EMBL" id="KAG5190608.1"/>
    </source>
</evidence>
<feature type="compositionally biased region" description="Low complexity" evidence="6">
    <location>
        <begin position="465"/>
        <end position="476"/>
    </location>
</feature>
<evidence type="ECO:0000256" key="4">
    <source>
        <dbReference type="ARBA" id="ARBA00022741"/>
    </source>
</evidence>
<reference evidence="7" key="1">
    <citation type="submission" date="2021-02" db="EMBL/GenBank/DDBJ databases">
        <title>First Annotated Genome of the Yellow-green Alga Tribonema minus.</title>
        <authorList>
            <person name="Mahan K.M."/>
        </authorList>
    </citation>
    <scope>NUCLEOTIDE SEQUENCE</scope>
    <source>
        <strain evidence="7">UTEX B ZZ1240</strain>
    </source>
</reference>
<dbReference type="OrthoDB" id="202825at2759"/>
<feature type="region of interest" description="Disordered" evidence="6">
    <location>
        <begin position="613"/>
        <end position="671"/>
    </location>
</feature>
<feature type="region of interest" description="Disordered" evidence="6">
    <location>
        <begin position="429"/>
        <end position="476"/>
    </location>
</feature>
<proteinExistence type="predicted"/>
<dbReference type="InterPro" id="IPR004344">
    <property type="entry name" value="TTL/TTLL_fam"/>
</dbReference>
<dbReference type="EMBL" id="JAFCMP010000031">
    <property type="protein sequence ID" value="KAG5190608.1"/>
    <property type="molecule type" value="Genomic_DNA"/>
</dbReference>
<keyword evidence="5" id="KW-0067">ATP-binding</keyword>
<feature type="compositionally biased region" description="Low complexity" evidence="6">
    <location>
        <begin position="434"/>
        <end position="456"/>
    </location>
</feature>
<dbReference type="PANTHER" id="PTHR45870">
    <property type="entry name" value="TUBULIN MONOGLYCYLASE TTLL3"/>
    <property type="match status" value="1"/>
</dbReference>
<keyword evidence="3 7" id="KW-0436">Ligase</keyword>
<feature type="region of interest" description="Disordered" evidence="6">
    <location>
        <begin position="376"/>
        <end position="412"/>
    </location>
</feature>
<evidence type="ECO:0000313" key="8">
    <source>
        <dbReference type="Proteomes" id="UP000664859"/>
    </source>
</evidence>
<protein>
    <submittedName>
        <fullName evidence="7">Tubulin-tyrosine ligase family-domain-containing protein</fullName>
    </submittedName>
</protein>
<dbReference type="Pfam" id="PF03133">
    <property type="entry name" value="TTL"/>
    <property type="match status" value="1"/>
</dbReference>
<dbReference type="InterPro" id="IPR051437">
    <property type="entry name" value="TTLL_monoglycylase"/>
</dbReference>
<organism evidence="7 8">
    <name type="scientific">Tribonema minus</name>
    <dbReference type="NCBI Taxonomy" id="303371"/>
    <lineage>
        <taxon>Eukaryota</taxon>
        <taxon>Sar</taxon>
        <taxon>Stramenopiles</taxon>
        <taxon>Ochrophyta</taxon>
        <taxon>PX clade</taxon>
        <taxon>Xanthophyceae</taxon>
        <taxon>Tribonematales</taxon>
        <taxon>Tribonemataceae</taxon>
        <taxon>Tribonema</taxon>
    </lineage>
</organism>
<accession>A0A835ZKD6</accession>
<sequence>MQSKAASFVADDKFSDVVRICEERGFLRVSAPVVQAHVLQLKQQHFEADVADISLQWRNLASTDFKALKKTQLVNHLQHAQQLSNKALLSAHLDRALRSGTAAGASVDRYFPRCWSMLDSGPEAFLRAYGIGAAVAALQRMQEEPPAPATPVFTAALTTLERWCAWARSSSSSAQHYTTKNVPASVLAVGSREWRALAAWCEGLAAGAPGDVRSGGAAAAARARAALAAFARDAQAALHGGGMNAWILKPVGLSCGRGIQVIQGLRALAEASAALRHRVVIQKYVERPLLLPGGRKFDLRQWVMVTSVAPLVVWGYSEAYARLASRPYSSDAAHAGDRFMHLCNHAVQCVRPQLPPPPPLYNEIAVAESPCRCEGASNLSSASTQGSEGGEALPPPAQRLGAGGTTAAAGAAGTRDECATMWSAARLRAHTMPSSSTAGSSSGSGSGSDASSSGAGNFDSMHADSTQGSSASTSGGVNNGNVSGYDAWVLPAVREAVVGALLAVRGLLRKRACGFEWLGFDLLLPAEGERVLLLEVNVSPDVSHRQDAPAIVCSTPVTAALVPGATADALRLLIDEGHAQPLRAASAYALPPLPERRICRRLYAPPPNVIVLPAGDPDGSGDVCGSGGGSGGGSSSGSGSGGGGGIQGPSGDGSRSARVSRCGEHSGSGSGGDVAMPCWQLWYNDKGGPDEWPGARSGGMRRASASPAARSVVAAGVDAAFAAALKGTAAAGQQ</sequence>
<dbReference type="GO" id="GO:0005737">
    <property type="term" value="C:cytoplasm"/>
    <property type="evidence" value="ECO:0007669"/>
    <property type="project" value="UniProtKB-SubCell"/>
</dbReference>
<name>A0A835ZKD6_9STRA</name>
<dbReference type="GO" id="GO:0015630">
    <property type="term" value="C:microtubule cytoskeleton"/>
    <property type="evidence" value="ECO:0007669"/>
    <property type="project" value="TreeGrafter"/>
</dbReference>